<keyword evidence="6 7" id="KW-0472">Membrane</keyword>
<keyword evidence="3" id="KW-0813">Transport</keyword>
<evidence type="ECO:0000256" key="6">
    <source>
        <dbReference type="ARBA" id="ARBA00023136"/>
    </source>
</evidence>
<dbReference type="AlphaFoldDB" id="A0A8T0GDV2"/>
<reference evidence="8 9" key="1">
    <citation type="submission" date="2020-06" db="EMBL/GenBank/DDBJ databases">
        <title>WGS assembly of Ceratodon purpureus strain R40.</title>
        <authorList>
            <person name="Carey S.B."/>
            <person name="Jenkins J."/>
            <person name="Shu S."/>
            <person name="Lovell J.T."/>
            <person name="Sreedasyam A."/>
            <person name="Maumus F."/>
            <person name="Tiley G.P."/>
            <person name="Fernandez-Pozo N."/>
            <person name="Barry K."/>
            <person name="Chen C."/>
            <person name="Wang M."/>
            <person name="Lipzen A."/>
            <person name="Daum C."/>
            <person name="Saski C.A."/>
            <person name="Payton A.C."/>
            <person name="Mcbreen J.C."/>
            <person name="Conrad R.E."/>
            <person name="Kollar L.M."/>
            <person name="Olsson S."/>
            <person name="Huttunen S."/>
            <person name="Landis J.B."/>
            <person name="Wickett N.J."/>
            <person name="Johnson M.G."/>
            <person name="Rensing S.A."/>
            <person name="Grimwood J."/>
            <person name="Schmutz J."/>
            <person name="Mcdaniel S.F."/>
        </authorList>
    </citation>
    <scope>NUCLEOTIDE SEQUENCE [LARGE SCALE GENOMIC DNA]</scope>
    <source>
        <strain evidence="8 9">R40</strain>
    </source>
</reference>
<keyword evidence="9" id="KW-1185">Reference proteome</keyword>
<dbReference type="Pfam" id="PF08627">
    <property type="entry name" value="CRT-like"/>
    <property type="match status" value="1"/>
</dbReference>
<dbReference type="PANTHER" id="PTHR31326:SF1">
    <property type="entry name" value="PROTEIN CLT2, CHLOROPLASTIC"/>
    <property type="match status" value="1"/>
</dbReference>
<evidence type="ECO:0000313" key="9">
    <source>
        <dbReference type="Proteomes" id="UP000822688"/>
    </source>
</evidence>
<feature type="transmembrane region" description="Helical" evidence="7">
    <location>
        <begin position="260"/>
        <end position="281"/>
    </location>
</feature>
<feature type="transmembrane region" description="Helical" evidence="7">
    <location>
        <begin position="332"/>
        <end position="353"/>
    </location>
</feature>
<comment type="subcellular location">
    <subcellularLocation>
        <location evidence="1">Membrane</location>
        <topology evidence="1">Multi-pass membrane protein</topology>
    </subcellularLocation>
</comment>
<protein>
    <submittedName>
        <fullName evidence="8">Uncharacterized protein</fullName>
    </submittedName>
</protein>
<dbReference type="EMBL" id="CM026432">
    <property type="protein sequence ID" value="KAG0556008.1"/>
    <property type="molecule type" value="Genomic_DNA"/>
</dbReference>
<accession>A0A8T0GDV2</accession>
<evidence type="ECO:0000256" key="7">
    <source>
        <dbReference type="SAM" id="Phobius"/>
    </source>
</evidence>
<evidence type="ECO:0000256" key="5">
    <source>
        <dbReference type="ARBA" id="ARBA00022989"/>
    </source>
</evidence>
<evidence type="ECO:0000256" key="2">
    <source>
        <dbReference type="ARBA" id="ARBA00006690"/>
    </source>
</evidence>
<feature type="transmembrane region" description="Helical" evidence="7">
    <location>
        <begin position="234"/>
        <end position="253"/>
    </location>
</feature>
<evidence type="ECO:0000256" key="1">
    <source>
        <dbReference type="ARBA" id="ARBA00004141"/>
    </source>
</evidence>
<comment type="similarity">
    <text evidence="2">Belongs to the CRT-like transporter family.</text>
</comment>
<feature type="transmembrane region" description="Helical" evidence="7">
    <location>
        <begin position="293"/>
        <end position="312"/>
    </location>
</feature>
<gene>
    <name evidence="8" type="ORF">KC19_11G019400</name>
</gene>
<proteinExistence type="inferred from homology"/>
<dbReference type="GO" id="GO:0016020">
    <property type="term" value="C:membrane"/>
    <property type="evidence" value="ECO:0007669"/>
    <property type="project" value="UniProtKB-SubCell"/>
</dbReference>
<feature type="transmembrane region" description="Helical" evidence="7">
    <location>
        <begin position="448"/>
        <end position="466"/>
    </location>
</feature>
<comment type="caution">
    <text evidence="8">The sequence shown here is derived from an EMBL/GenBank/DDBJ whole genome shotgun (WGS) entry which is preliminary data.</text>
</comment>
<keyword evidence="5 7" id="KW-1133">Transmembrane helix</keyword>
<organism evidence="8 9">
    <name type="scientific">Ceratodon purpureus</name>
    <name type="common">Fire moss</name>
    <name type="synonym">Dicranum purpureum</name>
    <dbReference type="NCBI Taxonomy" id="3225"/>
    <lineage>
        <taxon>Eukaryota</taxon>
        <taxon>Viridiplantae</taxon>
        <taxon>Streptophyta</taxon>
        <taxon>Embryophyta</taxon>
        <taxon>Bryophyta</taxon>
        <taxon>Bryophytina</taxon>
        <taxon>Bryopsida</taxon>
        <taxon>Dicranidae</taxon>
        <taxon>Pseudoditrichales</taxon>
        <taxon>Ditrichaceae</taxon>
        <taxon>Ceratodon</taxon>
    </lineage>
</organism>
<name>A0A8T0GDV2_CERPU</name>
<feature type="transmembrane region" description="Helical" evidence="7">
    <location>
        <begin position="208"/>
        <end position="228"/>
    </location>
</feature>
<evidence type="ECO:0000256" key="3">
    <source>
        <dbReference type="ARBA" id="ARBA00022448"/>
    </source>
</evidence>
<dbReference type="PANTHER" id="PTHR31326">
    <property type="entry name" value="PROTEIN CLT2, CHLOROPLASTIC"/>
    <property type="match status" value="1"/>
</dbReference>
<feature type="transmembrane region" description="Helical" evidence="7">
    <location>
        <begin position="389"/>
        <end position="409"/>
    </location>
</feature>
<evidence type="ECO:0000313" key="8">
    <source>
        <dbReference type="EMBL" id="KAG0556008.1"/>
    </source>
</evidence>
<feature type="transmembrane region" description="Helical" evidence="7">
    <location>
        <begin position="416"/>
        <end position="436"/>
    </location>
</feature>
<sequence>MAGLLLQSGSSLQLGMRDAVVKEFFPVSTRLSHRGALQRGGGGARVPVVSLYDFSEVRSEEDGNPAGACFSRRTSRHLMCKGAGLSGGRLLSLEGRRSVEKEKVLCNAAASSGSSSGAHADFDSVTFLGRAFLQKDVQFVCAAVATVLLASANKVLYRMALVPLKAYPLFLAQFNTITYVLAYSSILLMRYRAGIVTKEMLAIPKGKFVLIGALDFLGLAMGMVSAAFLPGALVPVLAQVFLVWQLVLSSTILRKRYSFAQIGGCLLVIAGVVTVVTSGSGDAVAGSLQQSGYIRPLGMVVSTLFYAAAAILKESVFRSGKDLKGGNLDLFVVNTCGSFFQTIFCSMIIPVVFTLRGVPFYQIPHSLKEGYACFVNFGGKVSGCEGAPWVPLLYVVVNMLFNICSLNLLKNYSAIVSSLCVTLSIPLSIWAFTLPWPYLGVPPPLPPGFFLGATVLVAGLAIYGLSKPPKDNNRRE</sequence>
<evidence type="ECO:0000256" key="4">
    <source>
        <dbReference type="ARBA" id="ARBA00022692"/>
    </source>
</evidence>
<dbReference type="Proteomes" id="UP000822688">
    <property type="component" value="Chromosome 11"/>
</dbReference>
<feature type="transmembrane region" description="Helical" evidence="7">
    <location>
        <begin position="169"/>
        <end position="188"/>
    </location>
</feature>
<keyword evidence="4 7" id="KW-0812">Transmembrane</keyword>
<dbReference type="InterPro" id="IPR013936">
    <property type="entry name" value="CRT-like"/>
</dbReference>